<sequence>MPGAAPPATSIPPGLAAASPAEHPSFGRLRSLAFDQRPKLGWRHPSSLVASQVEQAEQAGPCPSTIQYTPGLDAAQPCPFLFWCPTPPQTLQYEEGLDSSTFLAGQRFHTIIKGS</sequence>
<dbReference type="AlphaFoldDB" id="W3VMG4"/>
<reference evidence="2 3" key="1">
    <citation type="journal article" date="2014" name="Genome Announc.">
        <title>Genome sequence of the basidiomycetous fungus Pseudozyma aphidis DSM70725, an efficient producer of biosurfactant mannosylerythritol lipids.</title>
        <authorList>
            <person name="Lorenz S."/>
            <person name="Guenther M."/>
            <person name="Grumaz C."/>
            <person name="Rupp S."/>
            <person name="Zibek S."/>
            <person name="Sohn K."/>
        </authorList>
    </citation>
    <scope>NUCLEOTIDE SEQUENCE [LARGE SCALE GENOMIC DNA]</scope>
    <source>
        <strain evidence="3">ATCC 32657 / CBS 517.83 / DSM 70725 / JCM 10318 / NBRC 10182 / NRRL Y-7954 / St-0401</strain>
    </source>
</reference>
<dbReference type="Proteomes" id="UP000019462">
    <property type="component" value="Unassembled WGS sequence"/>
</dbReference>
<dbReference type="EMBL" id="AWNI01000012">
    <property type="protein sequence ID" value="ETS61992.1"/>
    <property type="molecule type" value="Genomic_DNA"/>
</dbReference>
<accession>W3VMG4</accession>
<gene>
    <name evidence="2" type="ORF">PaG_03543</name>
</gene>
<comment type="caution">
    <text evidence="2">The sequence shown here is derived from an EMBL/GenBank/DDBJ whole genome shotgun (WGS) entry which is preliminary data.</text>
</comment>
<proteinExistence type="predicted"/>
<evidence type="ECO:0000256" key="1">
    <source>
        <dbReference type="SAM" id="MobiDB-lite"/>
    </source>
</evidence>
<name>W3VMG4_MOEAP</name>
<evidence type="ECO:0000313" key="2">
    <source>
        <dbReference type="EMBL" id="ETS61992.1"/>
    </source>
</evidence>
<keyword evidence="3" id="KW-1185">Reference proteome</keyword>
<evidence type="ECO:0000313" key="3">
    <source>
        <dbReference type="Proteomes" id="UP000019462"/>
    </source>
</evidence>
<organism evidence="2 3">
    <name type="scientific">Moesziomyces aphidis</name>
    <name type="common">Pseudozyma aphidis</name>
    <dbReference type="NCBI Taxonomy" id="84754"/>
    <lineage>
        <taxon>Eukaryota</taxon>
        <taxon>Fungi</taxon>
        <taxon>Dikarya</taxon>
        <taxon>Basidiomycota</taxon>
        <taxon>Ustilaginomycotina</taxon>
        <taxon>Ustilaginomycetes</taxon>
        <taxon>Ustilaginales</taxon>
        <taxon>Ustilaginaceae</taxon>
        <taxon>Moesziomyces</taxon>
    </lineage>
</organism>
<feature type="region of interest" description="Disordered" evidence="1">
    <location>
        <begin position="1"/>
        <end position="22"/>
    </location>
</feature>
<protein>
    <submittedName>
        <fullName evidence="2">Uncharacterized protein</fullName>
    </submittedName>
</protein>
<dbReference type="HOGENOM" id="CLU_2110029_0_0_1"/>